<evidence type="ECO:0000313" key="10">
    <source>
        <dbReference type="Proteomes" id="UP001168613"/>
    </source>
</evidence>
<evidence type="ECO:0000256" key="2">
    <source>
        <dbReference type="ARBA" id="ARBA00022475"/>
    </source>
</evidence>
<dbReference type="InterPro" id="IPR045584">
    <property type="entry name" value="Pilin-like"/>
</dbReference>
<dbReference type="RefSeq" id="WP_266123226.1">
    <property type="nucleotide sequence ID" value="NZ_JAJHNU010000003.1"/>
</dbReference>
<keyword evidence="4" id="KW-0997">Cell inner membrane</keyword>
<dbReference type="InterPro" id="IPR051621">
    <property type="entry name" value="T2SS_protein_J"/>
</dbReference>
<dbReference type="Proteomes" id="UP001168613">
    <property type="component" value="Unassembled WGS sequence"/>
</dbReference>
<evidence type="ECO:0000256" key="4">
    <source>
        <dbReference type="ARBA" id="ARBA00022519"/>
    </source>
</evidence>
<evidence type="ECO:0000256" key="3">
    <source>
        <dbReference type="ARBA" id="ARBA00022481"/>
    </source>
</evidence>
<comment type="subcellular location">
    <subcellularLocation>
        <location evidence="1">Cell inner membrane</location>
        <topology evidence="1">Single-pass membrane protein</topology>
    </subcellularLocation>
</comment>
<dbReference type="PROSITE" id="PS00409">
    <property type="entry name" value="PROKAR_NTER_METHYL"/>
    <property type="match status" value="1"/>
</dbReference>
<name>A0ABT8EKF4_9BURK</name>
<keyword evidence="6 8" id="KW-1133">Transmembrane helix</keyword>
<evidence type="ECO:0000256" key="6">
    <source>
        <dbReference type="ARBA" id="ARBA00022989"/>
    </source>
</evidence>
<gene>
    <name evidence="9" type="ORF">LMS43_10725</name>
</gene>
<keyword evidence="3" id="KW-0488">Methylation</keyword>
<keyword evidence="7 8" id="KW-0472">Membrane</keyword>
<evidence type="ECO:0000313" key="9">
    <source>
        <dbReference type="EMBL" id="MDN4121764.1"/>
    </source>
</evidence>
<evidence type="ECO:0000256" key="8">
    <source>
        <dbReference type="SAM" id="Phobius"/>
    </source>
</evidence>
<accession>A0ABT8EKF4</accession>
<protein>
    <submittedName>
        <fullName evidence="9">Prepilin-type N-terminal cleavage/methylation domain-containing protein</fullName>
    </submittedName>
</protein>
<dbReference type="Pfam" id="PF07963">
    <property type="entry name" value="N_methyl"/>
    <property type="match status" value="1"/>
</dbReference>
<dbReference type="PANTHER" id="PTHR39583:SF2">
    <property type="entry name" value="TYPE II SECRETION SYSTEM PROTEIN J"/>
    <property type="match status" value="1"/>
</dbReference>
<proteinExistence type="predicted"/>
<dbReference type="SUPFAM" id="SSF54523">
    <property type="entry name" value="Pili subunits"/>
    <property type="match status" value="2"/>
</dbReference>
<reference evidence="9" key="1">
    <citation type="submission" date="2021-11" db="EMBL/GenBank/DDBJ databases">
        <title>Draft genome sequence of Alcaligenes endophyticus type strain CCUG 75668T.</title>
        <authorList>
            <person name="Salva-Serra F."/>
            <person name="Duran R.E."/>
            <person name="Seeger M."/>
            <person name="Moore E.R.B."/>
            <person name="Jaen-Luchoro D."/>
        </authorList>
    </citation>
    <scope>NUCLEOTIDE SEQUENCE</scope>
    <source>
        <strain evidence="9">CCUG 75668</strain>
    </source>
</reference>
<keyword evidence="5 8" id="KW-0812">Transmembrane</keyword>
<dbReference type="NCBIfam" id="TIGR02532">
    <property type="entry name" value="IV_pilin_GFxxxE"/>
    <property type="match status" value="1"/>
</dbReference>
<dbReference type="PANTHER" id="PTHR39583">
    <property type="entry name" value="TYPE II SECRETION SYSTEM PROTEIN J-RELATED"/>
    <property type="match status" value="1"/>
</dbReference>
<keyword evidence="2" id="KW-1003">Cell membrane</keyword>
<keyword evidence="10" id="KW-1185">Reference proteome</keyword>
<dbReference type="EMBL" id="JAJHNU010000003">
    <property type="protein sequence ID" value="MDN4121764.1"/>
    <property type="molecule type" value="Genomic_DNA"/>
</dbReference>
<sequence>MDTAHLCKRQTGFSLIEIMVVITIMALISVMAWQGIDSMQRSQSILQQRADDQTQVLRALQQFERDWAWGTRVELAQDAGWYLGPEMAPKDKFMLLPASILLGSAKVPRTIEWVRAAPAAPGQWLRVRWWLKDHTLYRSVGFSAAYYPLVAPNEEQAVPVLEGVRSFRVRAWEPGYGWREVPHSASVTQQATGIELSVTRVTQTGRALTYRRVFPFV</sequence>
<feature type="transmembrane region" description="Helical" evidence="8">
    <location>
        <begin position="12"/>
        <end position="33"/>
    </location>
</feature>
<evidence type="ECO:0000256" key="5">
    <source>
        <dbReference type="ARBA" id="ARBA00022692"/>
    </source>
</evidence>
<evidence type="ECO:0000256" key="7">
    <source>
        <dbReference type="ARBA" id="ARBA00023136"/>
    </source>
</evidence>
<evidence type="ECO:0000256" key="1">
    <source>
        <dbReference type="ARBA" id="ARBA00004377"/>
    </source>
</evidence>
<organism evidence="9 10">
    <name type="scientific">Alcaligenes endophyticus</name>
    <dbReference type="NCBI Taxonomy" id="1929088"/>
    <lineage>
        <taxon>Bacteria</taxon>
        <taxon>Pseudomonadati</taxon>
        <taxon>Pseudomonadota</taxon>
        <taxon>Betaproteobacteria</taxon>
        <taxon>Burkholderiales</taxon>
        <taxon>Alcaligenaceae</taxon>
        <taxon>Alcaligenes</taxon>
    </lineage>
</organism>
<dbReference type="InterPro" id="IPR012902">
    <property type="entry name" value="N_methyl_site"/>
</dbReference>
<comment type="caution">
    <text evidence="9">The sequence shown here is derived from an EMBL/GenBank/DDBJ whole genome shotgun (WGS) entry which is preliminary data.</text>
</comment>